<reference evidence="1 2" key="1">
    <citation type="submission" date="2014-04" db="EMBL/GenBank/DDBJ databases">
        <authorList>
            <consortium name="DOE Joint Genome Institute"/>
            <person name="Kuo A."/>
            <person name="Kohler A."/>
            <person name="Nagy L.G."/>
            <person name="Floudas D."/>
            <person name="Copeland A."/>
            <person name="Barry K.W."/>
            <person name="Cichocki N."/>
            <person name="Veneault-Fourrey C."/>
            <person name="LaButti K."/>
            <person name="Lindquist E.A."/>
            <person name="Lipzen A."/>
            <person name="Lundell T."/>
            <person name="Morin E."/>
            <person name="Murat C."/>
            <person name="Sun H."/>
            <person name="Tunlid A."/>
            <person name="Henrissat B."/>
            <person name="Grigoriev I.V."/>
            <person name="Hibbett D.S."/>
            <person name="Martin F."/>
            <person name="Nordberg H.P."/>
            <person name="Cantor M.N."/>
            <person name="Hua S.X."/>
        </authorList>
    </citation>
    <scope>NUCLEOTIDE SEQUENCE [LARGE SCALE GENOMIC DNA]</scope>
    <source>
        <strain evidence="1 2">Foug A</strain>
    </source>
</reference>
<accession>A0A0C2YZ04</accession>
<sequence>MFNREDLLTTVCSWMVSTISLKTTLQERPSSNGDHAPRISIRTLRAGAIVETFLWGWHGTLRPFGV</sequence>
<keyword evidence="2" id="KW-1185">Reference proteome</keyword>
<proteinExistence type="predicted"/>
<evidence type="ECO:0000313" key="1">
    <source>
        <dbReference type="EMBL" id="KIM54833.1"/>
    </source>
</evidence>
<dbReference type="Proteomes" id="UP000053989">
    <property type="component" value="Unassembled WGS sequence"/>
</dbReference>
<organism evidence="1 2">
    <name type="scientific">Scleroderma citrinum Foug A</name>
    <dbReference type="NCBI Taxonomy" id="1036808"/>
    <lineage>
        <taxon>Eukaryota</taxon>
        <taxon>Fungi</taxon>
        <taxon>Dikarya</taxon>
        <taxon>Basidiomycota</taxon>
        <taxon>Agaricomycotina</taxon>
        <taxon>Agaricomycetes</taxon>
        <taxon>Agaricomycetidae</taxon>
        <taxon>Boletales</taxon>
        <taxon>Sclerodermatineae</taxon>
        <taxon>Sclerodermataceae</taxon>
        <taxon>Scleroderma</taxon>
    </lineage>
</organism>
<name>A0A0C2YZ04_9AGAM</name>
<dbReference type="HOGENOM" id="CLU_2832656_0_0_1"/>
<protein>
    <submittedName>
        <fullName evidence="1">Uncharacterized protein</fullName>
    </submittedName>
</protein>
<dbReference type="InParanoid" id="A0A0C2YZ04"/>
<reference evidence="2" key="2">
    <citation type="submission" date="2015-01" db="EMBL/GenBank/DDBJ databases">
        <title>Evolutionary Origins and Diversification of the Mycorrhizal Mutualists.</title>
        <authorList>
            <consortium name="DOE Joint Genome Institute"/>
            <consortium name="Mycorrhizal Genomics Consortium"/>
            <person name="Kohler A."/>
            <person name="Kuo A."/>
            <person name="Nagy L.G."/>
            <person name="Floudas D."/>
            <person name="Copeland A."/>
            <person name="Barry K.W."/>
            <person name="Cichocki N."/>
            <person name="Veneault-Fourrey C."/>
            <person name="LaButti K."/>
            <person name="Lindquist E.A."/>
            <person name="Lipzen A."/>
            <person name="Lundell T."/>
            <person name="Morin E."/>
            <person name="Murat C."/>
            <person name="Riley R."/>
            <person name="Ohm R."/>
            <person name="Sun H."/>
            <person name="Tunlid A."/>
            <person name="Henrissat B."/>
            <person name="Grigoriev I.V."/>
            <person name="Hibbett D.S."/>
            <person name="Martin F."/>
        </authorList>
    </citation>
    <scope>NUCLEOTIDE SEQUENCE [LARGE SCALE GENOMIC DNA]</scope>
    <source>
        <strain evidence="2">Foug A</strain>
    </source>
</reference>
<gene>
    <name evidence="1" type="ORF">SCLCIDRAFT_339145</name>
</gene>
<evidence type="ECO:0000313" key="2">
    <source>
        <dbReference type="Proteomes" id="UP000053989"/>
    </source>
</evidence>
<dbReference type="EMBL" id="KN822146">
    <property type="protein sequence ID" value="KIM54833.1"/>
    <property type="molecule type" value="Genomic_DNA"/>
</dbReference>
<dbReference type="AlphaFoldDB" id="A0A0C2YZ04"/>